<dbReference type="InterPro" id="IPR001867">
    <property type="entry name" value="OmpR/PhoB-type_DNA-bd"/>
</dbReference>
<dbReference type="EMBL" id="FZPA01000002">
    <property type="protein sequence ID" value="SNS58693.1"/>
    <property type="molecule type" value="Genomic_DNA"/>
</dbReference>
<reference evidence="4 5" key="1">
    <citation type="submission" date="2017-06" db="EMBL/GenBank/DDBJ databases">
        <authorList>
            <person name="Kim H.J."/>
            <person name="Triplett B.A."/>
        </authorList>
    </citation>
    <scope>NUCLEOTIDE SEQUENCE [LARGE SCALE GENOMIC DNA]</scope>
    <source>
        <strain evidence="4 5">DS15</strain>
    </source>
</reference>
<dbReference type="GO" id="GO:0000160">
    <property type="term" value="P:phosphorelay signal transduction system"/>
    <property type="evidence" value="ECO:0007669"/>
    <property type="project" value="InterPro"/>
</dbReference>
<evidence type="ECO:0000259" key="3">
    <source>
        <dbReference type="PROSITE" id="PS51755"/>
    </source>
</evidence>
<organism evidence="4 5">
    <name type="scientific">Sphingopyxis indica</name>
    <dbReference type="NCBI Taxonomy" id="436663"/>
    <lineage>
        <taxon>Bacteria</taxon>
        <taxon>Pseudomonadati</taxon>
        <taxon>Pseudomonadota</taxon>
        <taxon>Alphaproteobacteria</taxon>
        <taxon>Sphingomonadales</taxon>
        <taxon>Sphingomonadaceae</taxon>
        <taxon>Sphingopyxis</taxon>
    </lineage>
</organism>
<keyword evidence="1 2" id="KW-0238">DNA-binding</keyword>
<sequence length="357" mass="36858">MDPGRYQFDDFTVDPAGRSLCRSGAAVELGNRYFDALWLLLREHGRLVTKDRFMAEVWHGVPVTDEALTQCIRALRRLLGDDAGNPRFIETVPKHGYRFIGAVEVVEGNTRARAAFQISPNRWADALKAAAAATMGGGVAGVLGGLFYGFGIGIGAPMGGTSVLFVLLAINMTVGLTAGAGVGAGIAAAEFAPDRRWQWTVLGSAVGGLMTGGAARLVGLDAFALLLGRSPGDMTGASEGLILGAAVGFAAWAARRRMLTLSGSAALGGLVAAAAGIAISLSGGTFLGGSLDFLLRRFPESRVRLDAIGALFGEEGFGLVSKTATSGIECLLFGACVVGAMFFARPATIGAMRRGAL</sequence>
<dbReference type="SMART" id="SM00862">
    <property type="entry name" value="Trans_reg_C"/>
    <property type="match status" value="1"/>
</dbReference>
<name>A0A239FR45_9SPHN</name>
<dbReference type="CDD" id="cd00383">
    <property type="entry name" value="trans_reg_C"/>
    <property type="match status" value="1"/>
</dbReference>
<dbReference type="AlphaFoldDB" id="A0A239FR45"/>
<feature type="DNA-binding region" description="OmpR/PhoB-type" evidence="2">
    <location>
        <begin position="3"/>
        <end position="101"/>
    </location>
</feature>
<gene>
    <name evidence="4" type="ORF">SAMN06295955_102180</name>
</gene>
<dbReference type="RefSeq" id="WP_089214958.1">
    <property type="nucleotide sequence ID" value="NZ_FZPA01000002.1"/>
</dbReference>
<proteinExistence type="predicted"/>
<dbReference type="GO" id="GO:0006355">
    <property type="term" value="P:regulation of DNA-templated transcription"/>
    <property type="evidence" value="ECO:0007669"/>
    <property type="project" value="InterPro"/>
</dbReference>
<dbReference type="SUPFAM" id="SSF46894">
    <property type="entry name" value="C-terminal effector domain of the bipartite response regulators"/>
    <property type="match status" value="1"/>
</dbReference>
<accession>A0A239FR45</accession>
<dbReference type="Proteomes" id="UP000198339">
    <property type="component" value="Unassembled WGS sequence"/>
</dbReference>
<dbReference type="GO" id="GO:0003677">
    <property type="term" value="F:DNA binding"/>
    <property type="evidence" value="ECO:0007669"/>
    <property type="project" value="UniProtKB-UniRule"/>
</dbReference>
<dbReference type="Gene3D" id="1.10.10.10">
    <property type="entry name" value="Winged helix-like DNA-binding domain superfamily/Winged helix DNA-binding domain"/>
    <property type="match status" value="1"/>
</dbReference>
<evidence type="ECO:0000256" key="1">
    <source>
        <dbReference type="ARBA" id="ARBA00023125"/>
    </source>
</evidence>
<evidence type="ECO:0000313" key="5">
    <source>
        <dbReference type="Proteomes" id="UP000198339"/>
    </source>
</evidence>
<dbReference type="OrthoDB" id="9801841at2"/>
<protein>
    <submittedName>
        <fullName evidence="4">DNA-binding winged helix-turn-helix (WHTH) domain-containing protein</fullName>
    </submittedName>
</protein>
<evidence type="ECO:0000313" key="4">
    <source>
        <dbReference type="EMBL" id="SNS58693.1"/>
    </source>
</evidence>
<feature type="domain" description="OmpR/PhoB-type" evidence="3">
    <location>
        <begin position="3"/>
        <end position="101"/>
    </location>
</feature>
<evidence type="ECO:0000256" key="2">
    <source>
        <dbReference type="PROSITE-ProRule" id="PRU01091"/>
    </source>
</evidence>
<dbReference type="PROSITE" id="PS51755">
    <property type="entry name" value="OMPR_PHOB"/>
    <property type="match status" value="1"/>
</dbReference>
<dbReference type="InterPro" id="IPR016032">
    <property type="entry name" value="Sig_transdc_resp-reg_C-effctor"/>
</dbReference>
<keyword evidence="5" id="KW-1185">Reference proteome</keyword>
<dbReference type="Pfam" id="PF00486">
    <property type="entry name" value="Trans_reg_C"/>
    <property type="match status" value="1"/>
</dbReference>
<dbReference type="InterPro" id="IPR036388">
    <property type="entry name" value="WH-like_DNA-bd_sf"/>
</dbReference>